<gene>
    <name evidence="4" type="primary">LOC111814943</name>
</gene>
<name>A0A6P6DX04_OCTDE</name>
<evidence type="ECO:0000313" key="3">
    <source>
        <dbReference type="Proteomes" id="UP000515203"/>
    </source>
</evidence>
<sequence length="108" mass="12366">MAIFRLHDDQILEKCGEDAIHYLSFQRHLIFLLVVVSALSLCIILPVNLSGNLLDKDPYSFGRTTIANLENQNNLIWVHAVLAVVYLSLTVVFMRHHTQSIKYTEETL</sequence>
<reference evidence="4" key="1">
    <citation type="submission" date="2025-08" db="UniProtKB">
        <authorList>
            <consortium name="RefSeq"/>
        </authorList>
    </citation>
    <scope>IDENTIFICATION</scope>
</reference>
<dbReference type="AlphaFoldDB" id="A0A6P6DX04"/>
<keyword evidence="3" id="KW-1185">Reference proteome</keyword>
<keyword evidence="1" id="KW-1133">Transmembrane helix</keyword>
<dbReference type="Proteomes" id="UP000515203">
    <property type="component" value="Unplaced"/>
</dbReference>
<dbReference type="PANTHER" id="PTHR13018:SF24">
    <property type="entry name" value="CSC1-LIKE PROTEIN 1"/>
    <property type="match status" value="1"/>
</dbReference>
<proteinExistence type="predicted"/>
<dbReference type="PANTHER" id="PTHR13018">
    <property type="entry name" value="PROBABLE MEMBRANE PROTEIN DUF221-RELATED"/>
    <property type="match status" value="1"/>
</dbReference>
<feature type="domain" description="CSC1/OSCA1-like N-terminal transmembrane" evidence="2">
    <location>
        <begin position="2"/>
        <end position="94"/>
    </location>
</feature>
<dbReference type="InterPro" id="IPR045122">
    <property type="entry name" value="Csc1-like"/>
</dbReference>
<dbReference type="GO" id="GO:0005227">
    <property type="term" value="F:calcium-activated cation channel activity"/>
    <property type="evidence" value="ECO:0007669"/>
    <property type="project" value="InterPro"/>
</dbReference>
<feature type="transmembrane region" description="Helical" evidence="1">
    <location>
        <begin position="75"/>
        <end position="94"/>
    </location>
</feature>
<feature type="non-terminal residue" evidence="4">
    <location>
        <position position="108"/>
    </location>
</feature>
<dbReference type="InterPro" id="IPR032880">
    <property type="entry name" value="CSC1/OSCA1-like_N"/>
</dbReference>
<dbReference type="GeneID" id="111814943"/>
<feature type="transmembrane region" description="Helical" evidence="1">
    <location>
        <begin position="29"/>
        <end position="49"/>
    </location>
</feature>
<protein>
    <submittedName>
        <fullName evidence="4">CSC1-like protein 1</fullName>
    </submittedName>
</protein>
<dbReference type="RefSeq" id="XP_023564570.1">
    <property type="nucleotide sequence ID" value="XM_023708802.1"/>
</dbReference>
<dbReference type="Pfam" id="PF13967">
    <property type="entry name" value="RSN1_TM"/>
    <property type="match status" value="1"/>
</dbReference>
<evidence type="ECO:0000313" key="4">
    <source>
        <dbReference type="RefSeq" id="XP_023564570.1"/>
    </source>
</evidence>
<evidence type="ECO:0000259" key="2">
    <source>
        <dbReference type="Pfam" id="PF13967"/>
    </source>
</evidence>
<dbReference type="OrthoDB" id="9907595at2759"/>
<keyword evidence="1" id="KW-0472">Membrane</keyword>
<dbReference type="InParanoid" id="A0A6P6DX04"/>
<organism evidence="3 4">
    <name type="scientific">Octodon degus</name>
    <name type="common">Degu</name>
    <name type="synonym">Sciurus degus</name>
    <dbReference type="NCBI Taxonomy" id="10160"/>
    <lineage>
        <taxon>Eukaryota</taxon>
        <taxon>Metazoa</taxon>
        <taxon>Chordata</taxon>
        <taxon>Craniata</taxon>
        <taxon>Vertebrata</taxon>
        <taxon>Euteleostomi</taxon>
        <taxon>Mammalia</taxon>
        <taxon>Eutheria</taxon>
        <taxon>Euarchontoglires</taxon>
        <taxon>Glires</taxon>
        <taxon>Rodentia</taxon>
        <taxon>Hystricomorpha</taxon>
        <taxon>Octodontidae</taxon>
        <taxon>Octodon</taxon>
    </lineage>
</organism>
<dbReference type="GO" id="GO:0005886">
    <property type="term" value="C:plasma membrane"/>
    <property type="evidence" value="ECO:0007669"/>
    <property type="project" value="TreeGrafter"/>
</dbReference>
<keyword evidence="1" id="KW-0812">Transmembrane</keyword>
<evidence type="ECO:0000256" key="1">
    <source>
        <dbReference type="SAM" id="Phobius"/>
    </source>
</evidence>
<accession>A0A6P6DX04</accession>